<keyword evidence="10" id="KW-0594">Phospholipid biosynthesis</keyword>
<keyword evidence="6 15" id="KW-0812">Transmembrane</keyword>
<keyword evidence="9 15" id="KW-0472">Membrane</keyword>
<protein>
    <recommendedName>
        <fullName evidence="16">Phospholipid/glycerol acyltransferase domain-containing protein</fullName>
    </recommendedName>
</protein>
<evidence type="ECO:0000313" key="17">
    <source>
        <dbReference type="EnsemblMetazoa" id="AALFPA23_003287.P3549"/>
    </source>
</evidence>
<evidence type="ECO:0000256" key="5">
    <source>
        <dbReference type="ARBA" id="ARBA00022679"/>
    </source>
</evidence>
<evidence type="ECO:0000256" key="8">
    <source>
        <dbReference type="ARBA" id="ARBA00023098"/>
    </source>
</evidence>
<keyword evidence="5" id="KW-0808">Transferase</keyword>
<keyword evidence="12" id="KW-0012">Acyltransferase</keyword>
<evidence type="ECO:0000256" key="9">
    <source>
        <dbReference type="ARBA" id="ARBA00023136"/>
    </source>
</evidence>
<evidence type="ECO:0000256" key="11">
    <source>
        <dbReference type="ARBA" id="ARBA00023264"/>
    </source>
</evidence>
<dbReference type="Gene3D" id="1.10.238.10">
    <property type="entry name" value="EF-hand"/>
    <property type="match status" value="1"/>
</dbReference>
<comment type="pathway">
    <text evidence="13">Phospholipid metabolism.</text>
</comment>
<proteinExistence type="inferred from homology"/>
<evidence type="ECO:0000256" key="4">
    <source>
        <dbReference type="ARBA" id="ARBA00022516"/>
    </source>
</evidence>
<dbReference type="RefSeq" id="XP_029717426.1">
    <property type="nucleotide sequence ID" value="XM_029861566.2"/>
</dbReference>
<feature type="transmembrane region" description="Helical" evidence="15">
    <location>
        <begin position="131"/>
        <end position="148"/>
    </location>
</feature>
<dbReference type="InterPro" id="IPR011992">
    <property type="entry name" value="EF-hand-dom_pair"/>
</dbReference>
<dbReference type="CDD" id="cd07991">
    <property type="entry name" value="LPLAT_LPCAT1-like"/>
    <property type="match status" value="1"/>
</dbReference>
<dbReference type="InterPro" id="IPR002123">
    <property type="entry name" value="Plipid/glycerol_acylTrfase"/>
</dbReference>
<dbReference type="SUPFAM" id="SSF47473">
    <property type="entry name" value="EF-hand"/>
    <property type="match status" value="1"/>
</dbReference>
<dbReference type="EnsemblMetazoa" id="AALFPA23_003287.R3549">
    <property type="protein sequence ID" value="AALFPA23_003287.P3549"/>
    <property type="gene ID" value="AALFPA23_003287"/>
</dbReference>
<dbReference type="Pfam" id="PF01553">
    <property type="entry name" value="Acyltransferase"/>
    <property type="match status" value="1"/>
</dbReference>
<dbReference type="InterPro" id="IPR045252">
    <property type="entry name" value="LPCAT1-like"/>
</dbReference>
<dbReference type="PANTHER" id="PTHR23063">
    <property type="entry name" value="PHOSPHOLIPID ACYLTRANSFERASE"/>
    <property type="match status" value="1"/>
</dbReference>
<keyword evidence="4" id="KW-0444">Lipid biosynthesis</keyword>
<evidence type="ECO:0000256" key="13">
    <source>
        <dbReference type="ARBA" id="ARBA00025707"/>
    </source>
</evidence>
<evidence type="ECO:0000256" key="3">
    <source>
        <dbReference type="ARBA" id="ARBA00008655"/>
    </source>
</evidence>
<organism evidence="17 18">
    <name type="scientific">Aedes albopictus</name>
    <name type="common">Asian tiger mosquito</name>
    <name type="synonym">Stegomyia albopicta</name>
    <dbReference type="NCBI Taxonomy" id="7160"/>
    <lineage>
        <taxon>Eukaryota</taxon>
        <taxon>Metazoa</taxon>
        <taxon>Ecdysozoa</taxon>
        <taxon>Arthropoda</taxon>
        <taxon>Hexapoda</taxon>
        <taxon>Insecta</taxon>
        <taxon>Pterygota</taxon>
        <taxon>Neoptera</taxon>
        <taxon>Endopterygota</taxon>
        <taxon>Diptera</taxon>
        <taxon>Nematocera</taxon>
        <taxon>Culicoidea</taxon>
        <taxon>Culicidae</taxon>
        <taxon>Culicinae</taxon>
        <taxon>Aedini</taxon>
        <taxon>Aedes</taxon>
        <taxon>Stegomyia</taxon>
    </lineage>
</organism>
<accession>A0ABM1XVJ6</accession>
<comment type="similarity">
    <text evidence="3">Belongs to the 1-acyl-sn-glycerol-3-phosphate acyltransferase family.</text>
</comment>
<evidence type="ECO:0000313" key="18">
    <source>
        <dbReference type="Proteomes" id="UP000069940"/>
    </source>
</evidence>
<evidence type="ECO:0000256" key="1">
    <source>
        <dbReference type="ARBA" id="ARBA00004370"/>
    </source>
</evidence>
<keyword evidence="8" id="KW-0443">Lipid metabolism</keyword>
<feature type="transmembrane region" description="Helical" evidence="15">
    <location>
        <begin position="90"/>
        <end position="111"/>
    </location>
</feature>
<reference evidence="18" key="1">
    <citation type="journal article" date="2015" name="Proc. Natl. Acad. Sci. U.S.A.">
        <title>Genome sequence of the Asian Tiger mosquito, Aedes albopictus, reveals insights into its biology, genetics, and evolution.</title>
        <authorList>
            <person name="Chen X.G."/>
            <person name="Jiang X."/>
            <person name="Gu J."/>
            <person name="Xu M."/>
            <person name="Wu Y."/>
            <person name="Deng Y."/>
            <person name="Zhang C."/>
            <person name="Bonizzoni M."/>
            <person name="Dermauw W."/>
            <person name="Vontas J."/>
            <person name="Armbruster P."/>
            <person name="Huang X."/>
            <person name="Yang Y."/>
            <person name="Zhang H."/>
            <person name="He W."/>
            <person name="Peng H."/>
            <person name="Liu Y."/>
            <person name="Wu K."/>
            <person name="Chen J."/>
            <person name="Lirakis M."/>
            <person name="Topalis P."/>
            <person name="Van Leeuwen T."/>
            <person name="Hall A.B."/>
            <person name="Jiang X."/>
            <person name="Thorpe C."/>
            <person name="Mueller R.L."/>
            <person name="Sun C."/>
            <person name="Waterhouse R.M."/>
            <person name="Yan G."/>
            <person name="Tu Z.J."/>
            <person name="Fang X."/>
            <person name="James A.A."/>
        </authorList>
    </citation>
    <scope>NUCLEOTIDE SEQUENCE [LARGE SCALE GENOMIC DNA]</scope>
    <source>
        <strain evidence="18">Foshan</strain>
    </source>
</reference>
<evidence type="ECO:0000256" key="7">
    <source>
        <dbReference type="ARBA" id="ARBA00022989"/>
    </source>
</evidence>
<comment type="pathway">
    <text evidence="2">Lipid metabolism; phospholipid metabolism.</text>
</comment>
<reference evidence="17" key="2">
    <citation type="submission" date="2025-05" db="UniProtKB">
        <authorList>
            <consortium name="EnsemblMetazoa"/>
        </authorList>
    </citation>
    <scope>IDENTIFICATION</scope>
    <source>
        <strain evidence="17">Foshan</strain>
    </source>
</reference>
<keyword evidence="18" id="KW-1185">Reference proteome</keyword>
<evidence type="ECO:0000256" key="10">
    <source>
        <dbReference type="ARBA" id="ARBA00023209"/>
    </source>
</evidence>
<keyword evidence="11" id="KW-1208">Phospholipid metabolism</keyword>
<dbReference type="SMART" id="SM00563">
    <property type="entry name" value="PlsC"/>
    <property type="match status" value="1"/>
</dbReference>
<evidence type="ECO:0000256" key="14">
    <source>
        <dbReference type="SAM" id="MobiDB-lite"/>
    </source>
</evidence>
<dbReference type="EnsemblMetazoa" id="AALFPA23_003287.R3551">
    <property type="protein sequence ID" value="AALFPA23_003287.P3551"/>
    <property type="gene ID" value="AALFPA23_003287"/>
</dbReference>
<sequence length="537" mass="61593">MIDAKINNMATTTPVPTNAATPTVVTGNGVQKQEPDVVNRSATPVKKNQMQKQPKEIHYVNPFVHKLIWDDPIDKVKTAFLTVFLLPFRVILILVCLVIAWTLATIGLYGLTREELRTKPLSGWRRELRHITAIVMRALFLFGSFNLIRMKGERASPKDAPVICVAPHTAFYDSLCVVLFGPSAVVAKYETASLPFFGKLIDYAQPIYVCREDPNSRQTTIKEIIERANSKEDWPQILIFPEGTCTNRTSLIQFKPGAFYPGVPIQPVLVRYPNKVDTVTWTWEGPDALQLLWRTLTQFHTYCEIEFLPVYHPNEEEKKDPKLYARNVRNLMARELGIPISDYTFDDCKMMTFVKNIGMPYPSFSADIEKLRKELGMNKFNIEQQLVAEGPRLTDENSFLTIEEFSKRLNVPVNSESTKKLFRIFVKPDRGMDVIDFREYLLLSLFLITLYSPKMNYVRALFQLHGDRGKVSRQAFFNTLKYLVKISPQEADAIFVTADSENLGEISFDQFSKVLDKYPAIQKKLQKNNDPNNLRLN</sequence>
<dbReference type="PANTHER" id="PTHR23063:SF52">
    <property type="entry name" value="LYSOPHOSPHATIDYLCHOLINE ACYLTRANSFERASE"/>
    <property type="match status" value="1"/>
</dbReference>
<evidence type="ECO:0000256" key="6">
    <source>
        <dbReference type="ARBA" id="ARBA00022692"/>
    </source>
</evidence>
<keyword evidence="7 15" id="KW-1133">Transmembrane helix</keyword>
<feature type="domain" description="Phospholipid/glycerol acyltransferase" evidence="16">
    <location>
        <begin position="162"/>
        <end position="273"/>
    </location>
</feature>
<dbReference type="SUPFAM" id="SSF69593">
    <property type="entry name" value="Glycerol-3-phosphate (1)-acyltransferase"/>
    <property type="match status" value="1"/>
</dbReference>
<feature type="region of interest" description="Disordered" evidence="14">
    <location>
        <begin position="1"/>
        <end position="27"/>
    </location>
</feature>
<comment type="subcellular location">
    <subcellularLocation>
        <location evidence="1">Membrane</location>
    </subcellularLocation>
</comment>
<feature type="compositionally biased region" description="Low complexity" evidence="14">
    <location>
        <begin position="7"/>
        <end position="26"/>
    </location>
</feature>
<dbReference type="Proteomes" id="UP000069940">
    <property type="component" value="Unassembled WGS sequence"/>
</dbReference>
<evidence type="ECO:0000256" key="15">
    <source>
        <dbReference type="SAM" id="Phobius"/>
    </source>
</evidence>
<evidence type="ECO:0000256" key="12">
    <source>
        <dbReference type="ARBA" id="ARBA00023315"/>
    </source>
</evidence>
<evidence type="ECO:0000256" key="2">
    <source>
        <dbReference type="ARBA" id="ARBA00005074"/>
    </source>
</evidence>
<dbReference type="RefSeq" id="XP_029717425.1">
    <property type="nucleotide sequence ID" value="XM_029861565.2"/>
</dbReference>
<dbReference type="GeneID" id="109403566"/>
<name>A0ABM1XVJ6_AEDAL</name>
<evidence type="ECO:0000259" key="16">
    <source>
        <dbReference type="SMART" id="SM00563"/>
    </source>
</evidence>